<evidence type="ECO:0000256" key="2">
    <source>
        <dbReference type="ARBA" id="ARBA00022741"/>
    </source>
</evidence>
<dbReference type="PANTHER" id="PTHR43585">
    <property type="entry name" value="FUMIPYRROLE BIOSYNTHESIS PROTEIN C"/>
    <property type="match status" value="1"/>
</dbReference>
<evidence type="ECO:0000256" key="1">
    <source>
        <dbReference type="ARBA" id="ARBA00022598"/>
    </source>
</evidence>
<dbReference type="PANTHER" id="PTHR43585:SF2">
    <property type="entry name" value="ATP-GRASP ENZYME FSQD"/>
    <property type="match status" value="1"/>
</dbReference>
<dbReference type="InterPro" id="IPR052032">
    <property type="entry name" value="ATP-dep_AA_Ligase"/>
</dbReference>
<evidence type="ECO:0000313" key="6">
    <source>
        <dbReference type="EMBL" id="MBU5436655.1"/>
    </source>
</evidence>
<feature type="domain" description="ATP-grasp" evidence="5">
    <location>
        <begin position="111"/>
        <end position="304"/>
    </location>
</feature>
<proteinExistence type="predicted"/>
<dbReference type="SMART" id="SM01209">
    <property type="entry name" value="GARS_A"/>
    <property type="match status" value="1"/>
</dbReference>
<dbReference type="Proteomes" id="UP000749471">
    <property type="component" value="Unassembled WGS sequence"/>
</dbReference>
<name>A0ABS6E179_9FIRM</name>
<evidence type="ECO:0000256" key="4">
    <source>
        <dbReference type="PROSITE-ProRule" id="PRU00409"/>
    </source>
</evidence>
<dbReference type="InterPro" id="IPR011761">
    <property type="entry name" value="ATP-grasp"/>
</dbReference>
<accession>A0ABS6E179</accession>
<evidence type="ECO:0000259" key="5">
    <source>
        <dbReference type="PROSITE" id="PS50975"/>
    </source>
</evidence>
<organism evidence="6 7">
    <name type="scientific">Tissierella simiarum</name>
    <dbReference type="NCBI Taxonomy" id="2841534"/>
    <lineage>
        <taxon>Bacteria</taxon>
        <taxon>Bacillati</taxon>
        <taxon>Bacillota</taxon>
        <taxon>Tissierellia</taxon>
        <taxon>Tissierellales</taxon>
        <taxon>Tissierellaceae</taxon>
        <taxon>Tissierella</taxon>
    </lineage>
</organism>
<keyword evidence="2 4" id="KW-0547">Nucleotide-binding</keyword>
<dbReference type="Pfam" id="PF13535">
    <property type="entry name" value="ATP-grasp_4"/>
    <property type="match status" value="1"/>
</dbReference>
<evidence type="ECO:0000313" key="7">
    <source>
        <dbReference type="Proteomes" id="UP000749471"/>
    </source>
</evidence>
<protein>
    <submittedName>
        <fullName evidence="6">ATP-grasp domain-containing protein</fullName>
    </submittedName>
</protein>
<dbReference type="EMBL" id="JAHLPM010000001">
    <property type="protein sequence ID" value="MBU5436655.1"/>
    <property type="molecule type" value="Genomic_DNA"/>
</dbReference>
<keyword evidence="3 4" id="KW-0067">ATP-binding</keyword>
<sequence length="412" mass="46418">MNNRPKAIILGGSHAHIALIENLKRRGYYTVLVDYYEEPPAKRFADEHIRESTLDQTKILDIAQGLDAKLVISTCLDQPIPIACYVSERLGLPTPYKYETTLNVTNKGLMKKKMVENQIPTSKYIIVDDVTDVEIDGMKFPVIVKPIDSTGSLGVRKANDLFELNKYLKDAIRISRTNKAIVEEYSKGIEVSFDCFIQNKIVHLIMMRRQFKMRDDGELGMQSIGSITPIEISQTAKQNIQQVANKIADAFDLDNTPLLIQAFINDDNINIIEFAARLGGGTHIKNVKLNTGFDILNSAVDSYLGIHTNIRYKQSESYCATNIIYSLPGVFGSIMGCENLIDRGIVEEFFIYKTKGMEIPKGLSSRNRVGAFLVKANTKEELFKKIAMARNEIEVLDADGNSIMRKDIYLRE</sequence>
<keyword evidence="1" id="KW-0436">Ligase</keyword>
<gene>
    <name evidence="6" type="ORF">KQI42_01470</name>
</gene>
<comment type="caution">
    <text evidence="6">The sequence shown here is derived from an EMBL/GenBank/DDBJ whole genome shotgun (WGS) entry which is preliminary data.</text>
</comment>
<dbReference type="RefSeq" id="WP_216516019.1">
    <property type="nucleotide sequence ID" value="NZ_JAHLPM010000001.1"/>
</dbReference>
<keyword evidence="7" id="KW-1185">Reference proteome</keyword>
<reference evidence="6 7" key="1">
    <citation type="submission" date="2021-06" db="EMBL/GenBank/DDBJ databases">
        <authorList>
            <person name="Sun Q."/>
            <person name="Li D."/>
        </authorList>
    </citation>
    <scope>NUCLEOTIDE SEQUENCE [LARGE SCALE GENOMIC DNA]</scope>
    <source>
        <strain evidence="6 7">MSJ-40</strain>
    </source>
</reference>
<evidence type="ECO:0000256" key="3">
    <source>
        <dbReference type="ARBA" id="ARBA00022840"/>
    </source>
</evidence>
<dbReference type="PROSITE" id="PS50975">
    <property type="entry name" value="ATP_GRASP"/>
    <property type="match status" value="1"/>
</dbReference>